<gene>
    <name evidence="1" type="ORF">OIU84_008114</name>
</gene>
<comment type="caution">
    <text evidence="1">The sequence shown here is derived from an EMBL/GenBank/DDBJ whole genome shotgun (WGS) entry which is preliminary data.</text>
</comment>
<accession>A0AAD6P0D6</accession>
<evidence type="ECO:0000313" key="1">
    <source>
        <dbReference type="EMBL" id="KAJ6411476.1"/>
    </source>
</evidence>
<organism evidence="1 2">
    <name type="scientific">Salix udensis</name>
    <dbReference type="NCBI Taxonomy" id="889485"/>
    <lineage>
        <taxon>Eukaryota</taxon>
        <taxon>Viridiplantae</taxon>
        <taxon>Streptophyta</taxon>
        <taxon>Embryophyta</taxon>
        <taxon>Tracheophyta</taxon>
        <taxon>Spermatophyta</taxon>
        <taxon>Magnoliopsida</taxon>
        <taxon>eudicotyledons</taxon>
        <taxon>Gunneridae</taxon>
        <taxon>Pentapetalae</taxon>
        <taxon>rosids</taxon>
        <taxon>fabids</taxon>
        <taxon>Malpighiales</taxon>
        <taxon>Salicaceae</taxon>
        <taxon>Saliceae</taxon>
        <taxon>Salix</taxon>
    </lineage>
</organism>
<dbReference type="EMBL" id="JAPFFJ010000014">
    <property type="protein sequence ID" value="KAJ6411476.1"/>
    <property type="molecule type" value="Genomic_DNA"/>
</dbReference>
<keyword evidence="2" id="KW-1185">Reference proteome</keyword>
<dbReference type="AlphaFoldDB" id="A0AAD6P0D6"/>
<dbReference type="Proteomes" id="UP001162972">
    <property type="component" value="Chromosome 15Z"/>
</dbReference>
<name>A0AAD6P0D6_9ROSI</name>
<sequence length="116" mass="13651">MSFCIMLEVELRMTVTEVELRSSCWVNFWGQAKIVSLHASCEGKGIERALKSGRQGEVETECQGLEEWPPRRSGNRVPTGRRRRNTLKRDEVEFLISRITLWLRRQQKQWSLTRIC</sequence>
<protein>
    <submittedName>
        <fullName evidence="1">Uncharacterized protein</fullName>
    </submittedName>
</protein>
<evidence type="ECO:0000313" key="2">
    <source>
        <dbReference type="Proteomes" id="UP001162972"/>
    </source>
</evidence>
<reference evidence="1 2" key="1">
    <citation type="journal article" date="2023" name="Int. J. Mol. Sci.">
        <title>De Novo Assembly and Annotation of 11 Diverse Shrub Willow (Salix) Genomes Reveals Novel Gene Organization in Sex-Linked Regions.</title>
        <authorList>
            <person name="Hyden B."/>
            <person name="Feng K."/>
            <person name="Yates T.B."/>
            <person name="Jawdy S."/>
            <person name="Cereghino C."/>
            <person name="Smart L.B."/>
            <person name="Muchero W."/>
        </authorList>
    </citation>
    <scope>NUCLEOTIDE SEQUENCE [LARGE SCALE GENOMIC DNA]</scope>
    <source>
        <tissue evidence="1">Shoot tip</tissue>
    </source>
</reference>
<proteinExistence type="predicted"/>